<gene>
    <name evidence="2" type="ORF">RIF29_00220</name>
</gene>
<evidence type="ECO:0000313" key="2">
    <source>
        <dbReference type="EMBL" id="KAK7287146.1"/>
    </source>
</evidence>
<dbReference type="Proteomes" id="UP001372338">
    <property type="component" value="Unassembled WGS sequence"/>
</dbReference>
<dbReference type="AlphaFoldDB" id="A0AAN9IVX2"/>
<feature type="compositionally biased region" description="Low complexity" evidence="1">
    <location>
        <begin position="12"/>
        <end position="21"/>
    </location>
</feature>
<keyword evidence="3" id="KW-1185">Reference proteome</keyword>
<proteinExistence type="predicted"/>
<evidence type="ECO:0000256" key="1">
    <source>
        <dbReference type="SAM" id="MobiDB-lite"/>
    </source>
</evidence>
<feature type="region of interest" description="Disordered" evidence="1">
    <location>
        <begin position="65"/>
        <end position="167"/>
    </location>
</feature>
<sequence length="167" mass="18598">MAKKRGRPPKTPSSSAKKPQSIDPKTIEEDLQQGLVQLDDDDLENLDSLSPKKVMALLKNLDALREKEPRAAPVDNNESASREICSEDKEVQSKDDDTVIVETQNTDGGKGSEAGVEVSSDEMPELEDIPWTPVKTRNKSRRENKGNDSVIKNMASKANRYPPYLEY</sequence>
<feature type="compositionally biased region" description="Basic and acidic residues" evidence="1">
    <location>
        <begin position="80"/>
        <end position="97"/>
    </location>
</feature>
<dbReference type="EMBL" id="JAYWIO010000001">
    <property type="protein sequence ID" value="KAK7287146.1"/>
    <property type="molecule type" value="Genomic_DNA"/>
</dbReference>
<comment type="caution">
    <text evidence="2">The sequence shown here is derived from an EMBL/GenBank/DDBJ whole genome shotgun (WGS) entry which is preliminary data.</text>
</comment>
<accession>A0AAN9IVX2</accession>
<feature type="compositionally biased region" description="Acidic residues" evidence="1">
    <location>
        <begin position="119"/>
        <end position="128"/>
    </location>
</feature>
<evidence type="ECO:0000313" key="3">
    <source>
        <dbReference type="Proteomes" id="UP001372338"/>
    </source>
</evidence>
<protein>
    <submittedName>
        <fullName evidence="2">Uncharacterized protein</fullName>
    </submittedName>
</protein>
<reference evidence="2 3" key="1">
    <citation type="submission" date="2024-01" db="EMBL/GenBank/DDBJ databases">
        <title>The genomes of 5 underutilized Papilionoideae crops provide insights into root nodulation and disease resistanc.</title>
        <authorList>
            <person name="Yuan L."/>
        </authorList>
    </citation>
    <scope>NUCLEOTIDE SEQUENCE [LARGE SCALE GENOMIC DNA]</scope>
    <source>
        <strain evidence="2">ZHUSHIDOU_FW_LH</strain>
        <tissue evidence="2">Leaf</tissue>
    </source>
</reference>
<organism evidence="2 3">
    <name type="scientific">Crotalaria pallida</name>
    <name type="common">Smooth rattlebox</name>
    <name type="synonym">Crotalaria striata</name>
    <dbReference type="NCBI Taxonomy" id="3830"/>
    <lineage>
        <taxon>Eukaryota</taxon>
        <taxon>Viridiplantae</taxon>
        <taxon>Streptophyta</taxon>
        <taxon>Embryophyta</taxon>
        <taxon>Tracheophyta</taxon>
        <taxon>Spermatophyta</taxon>
        <taxon>Magnoliopsida</taxon>
        <taxon>eudicotyledons</taxon>
        <taxon>Gunneridae</taxon>
        <taxon>Pentapetalae</taxon>
        <taxon>rosids</taxon>
        <taxon>fabids</taxon>
        <taxon>Fabales</taxon>
        <taxon>Fabaceae</taxon>
        <taxon>Papilionoideae</taxon>
        <taxon>50 kb inversion clade</taxon>
        <taxon>genistoids sensu lato</taxon>
        <taxon>core genistoids</taxon>
        <taxon>Crotalarieae</taxon>
        <taxon>Crotalaria</taxon>
    </lineage>
</organism>
<feature type="region of interest" description="Disordered" evidence="1">
    <location>
        <begin position="1"/>
        <end position="29"/>
    </location>
</feature>
<name>A0AAN9IVX2_CROPI</name>